<dbReference type="FunFam" id="3.30.70.330:FF:000034">
    <property type="entry name" value="heterogeneous nuclear ribonucleoprotein M isoform X1"/>
    <property type="match status" value="1"/>
</dbReference>
<dbReference type="GO" id="GO:0047493">
    <property type="term" value="F:ceramide cholinephosphotransferase activity"/>
    <property type="evidence" value="ECO:0007669"/>
    <property type="project" value="TreeGrafter"/>
</dbReference>
<feature type="transmembrane region" description="Helical" evidence="11">
    <location>
        <begin position="121"/>
        <end position="140"/>
    </location>
</feature>
<evidence type="ECO:0000256" key="7">
    <source>
        <dbReference type="ARBA" id="ARBA00023098"/>
    </source>
</evidence>
<dbReference type="PANTHER" id="PTHR21290:SF62">
    <property type="entry name" value="PHOSPHATIDYLINOSITOL:CERAMIDE INOSITOLPHOSPHOTRANSFERASE 1-RELATED"/>
    <property type="match status" value="1"/>
</dbReference>
<dbReference type="InterPro" id="IPR035979">
    <property type="entry name" value="RBD_domain_sf"/>
</dbReference>
<dbReference type="PROSITE" id="PS51857">
    <property type="entry name" value="CSD_2"/>
    <property type="match status" value="1"/>
</dbReference>
<keyword evidence="6 11" id="KW-1133">Transmembrane helix</keyword>
<evidence type="ECO:0000256" key="1">
    <source>
        <dbReference type="ARBA" id="ARBA00004141"/>
    </source>
</evidence>
<dbReference type="PROSITE" id="PS00352">
    <property type="entry name" value="CSD_1"/>
    <property type="match status" value="1"/>
</dbReference>
<evidence type="ECO:0000256" key="5">
    <source>
        <dbReference type="ARBA" id="ARBA00022919"/>
    </source>
</evidence>
<feature type="compositionally biased region" description="Low complexity" evidence="10">
    <location>
        <begin position="333"/>
        <end position="346"/>
    </location>
</feature>
<feature type="compositionally biased region" description="Gly residues" evidence="10">
    <location>
        <begin position="552"/>
        <end position="562"/>
    </location>
</feature>
<keyword evidence="4 11" id="KW-0812">Transmembrane</keyword>
<dbReference type="InterPro" id="IPR011129">
    <property type="entry name" value="CSD"/>
</dbReference>
<dbReference type="PROSITE" id="PS50102">
    <property type="entry name" value="RRM"/>
    <property type="match status" value="1"/>
</dbReference>
<evidence type="ECO:0000256" key="4">
    <source>
        <dbReference type="ARBA" id="ARBA00022692"/>
    </source>
</evidence>
<dbReference type="GO" id="GO:0000139">
    <property type="term" value="C:Golgi membrane"/>
    <property type="evidence" value="ECO:0007669"/>
    <property type="project" value="TreeGrafter"/>
</dbReference>
<dbReference type="Gene3D" id="2.40.50.140">
    <property type="entry name" value="Nucleic acid-binding proteins"/>
    <property type="match status" value="1"/>
</dbReference>
<evidence type="ECO:0000259" key="13">
    <source>
        <dbReference type="PROSITE" id="PS51857"/>
    </source>
</evidence>
<dbReference type="Pfam" id="PF00076">
    <property type="entry name" value="RRM_1"/>
    <property type="match status" value="1"/>
</dbReference>
<feature type="domain" description="CSD" evidence="13">
    <location>
        <begin position="466"/>
        <end position="532"/>
    </location>
</feature>
<keyword evidence="7" id="KW-0443">Lipid metabolism</keyword>
<dbReference type="SUPFAM" id="SSF54928">
    <property type="entry name" value="RNA-binding domain, RBD"/>
    <property type="match status" value="1"/>
</dbReference>
<dbReference type="GO" id="GO:0046513">
    <property type="term" value="P:ceramide biosynthetic process"/>
    <property type="evidence" value="ECO:0007669"/>
    <property type="project" value="TreeGrafter"/>
</dbReference>
<dbReference type="PRINTS" id="PR00050">
    <property type="entry name" value="COLDSHOCK"/>
</dbReference>
<keyword evidence="9" id="KW-0694">RNA-binding</keyword>
<dbReference type="AlphaFoldDB" id="A0A2P6TTL6"/>
<dbReference type="InterPro" id="IPR012677">
    <property type="entry name" value="Nucleotide-bd_a/b_plait_sf"/>
</dbReference>
<feature type="region of interest" description="Disordered" evidence="10">
    <location>
        <begin position="394"/>
        <end position="429"/>
    </location>
</feature>
<evidence type="ECO:0000256" key="11">
    <source>
        <dbReference type="SAM" id="Phobius"/>
    </source>
</evidence>
<dbReference type="GO" id="GO:0045140">
    <property type="term" value="F:inositol phosphoceramide synthase activity"/>
    <property type="evidence" value="ECO:0007669"/>
    <property type="project" value="TreeGrafter"/>
</dbReference>
<reference evidence="14 15" key="1">
    <citation type="journal article" date="2018" name="Plant J.">
        <title>Genome sequences of Chlorella sorokiniana UTEX 1602 and Micractinium conductrix SAG 241.80: implications to maltose excretion by a green alga.</title>
        <authorList>
            <person name="Arriola M.B."/>
            <person name="Velmurugan N."/>
            <person name="Zhang Y."/>
            <person name="Plunkett M.H."/>
            <person name="Hondzo H."/>
            <person name="Barney B.M."/>
        </authorList>
    </citation>
    <scope>NUCLEOTIDE SEQUENCE [LARGE SCALE GENOMIC DNA]</scope>
    <source>
        <strain evidence="15">UTEX 1602</strain>
    </source>
</reference>
<feature type="transmembrane region" description="Helical" evidence="11">
    <location>
        <begin position="237"/>
        <end position="254"/>
    </location>
</feature>
<dbReference type="OrthoDB" id="422827at2759"/>
<dbReference type="SMART" id="SM00360">
    <property type="entry name" value="RRM"/>
    <property type="match status" value="1"/>
</dbReference>
<organism evidence="14 15">
    <name type="scientific">Chlorella sorokiniana</name>
    <name type="common">Freshwater green alga</name>
    <dbReference type="NCBI Taxonomy" id="3076"/>
    <lineage>
        <taxon>Eukaryota</taxon>
        <taxon>Viridiplantae</taxon>
        <taxon>Chlorophyta</taxon>
        <taxon>core chlorophytes</taxon>
        <taxon>Trebouxiophyceae</taxon>
        <taxon>Chlorellales</taxon>
        <taxon>Chlorellaceae</taxon>
        <taxon>Chlorella clade</taxon>
        <taxon>Chlorella</taxon>
    </lineage>
</organism>
<dbReference type="GO" id="GO:0033188">
    <property type="term" value="F:sphingomyelin synthase activity"/>
    <property type="evidence" value="ECO:0007669"/>
    <property type="project" value="TreeGrafter"/>
</dbReference>
<dbReference type="InterPro" id="IPR045221">
    <property type="entry name" value="Sphingomyelin_synth-like"/>
</dbReference>
<feature type="region of interest" description="Disordered" evidence="10">
    <location>
        <begin position="529"/>
        <end position="563"/>
    </location>
</feature>
<dbReference type="GO" id="GO:0005886">
    <property type="term" value="C:plasma membrane"/>
    <property type="evidence" value="ECO:0007669"/>
    <property type="project" value="TreeGrafter"/>
</dbReference>
<evidence type="ECO:0000256" key="6">
    <source>
        <dbReference type="ARBA" id="ARBA00022989"/>
    </source>
</evidence>
<dbReference type="InterPro" id="IPR000504">
    <property type="entry name" value="RRM_dom"/>
</dbReference>
<dbReference type="STRING" id="3076.A0A2P6TTL6"/>
<proteinExistence type="inferred from homology"/>
<name>A0A2P6TTL6_CHLSO</name>
<feature type="region of interest" description="Disordered" evidence="10">
    <location>
        <begin position="312"/>
        <end position="355"/>
    </location>
</feature>
<dbReference type="InterPro" id="IPR019844">
    <property type="entry name" value="CSD_CS"/>
</dbReference>
<evidence type="ECO:0000256" key="10">
    <source>
        <dbReference type="SAM" id="MobiDB-lite"/>
    </source>
</evidence>
<comment type="subcellular location">
    <subcellularLocation>
        <location evidence="1">Membrane</location>
        <topology evidence="1">Multi-pass membrane protein</topology>
    </subcellularLocation>
</comment>
<dbReference type="Pfam" id="PF14360">
    <property type="entry name" value="PAP2_C"/>
    <property type="match status" value="1"/>
</dbReference>
<dbReference type="GO" id="GO:0005802">
    <property type="term" value="C:trans-Golgi network"/>
    <property type="evidence" value="ECO:0007669"/>
    <property type="project" value="TreeGrafter"/>
</dbReference>
<evidence type="ECO:0000256" key="2">
    <source>
        <dbReference type="ARBA" id="ARBA00005441"/>
    </source>
</evidence>
<dbReference type="InterPro" id="IPR002059">
    <property type="entry name" value="CSP_DNA-bd"/>
</dbReference>
<dbReference type="Proteomes" id="UP000239899">
    <property type="component" value="Unassembled WGS sequence"/>
</dbReference>
<evidence type="ECO:0000256" key="8">
    <source>
        <dbReference type="ARBA" id="ARBA00023136"/>
    </source>
</evidence>
<evidence type="ECO:0000259" key="12">
    <source>
        <dbReference type="PROSITE" id="PS50102"/>
    </source>
</evidence>
<dbReference type="InterPro" id="IPR025749">
    <property type="entry name" value="Sphingomyelin_synth-like_dom"/>
</dbReference>
<dbReference type="SMART" id="SM00357">
    <property type="entry name" value="CSP"/>
    <property type="match status" value="1"/>
</dbReference>
<protein>
    <submittedName>
        <fullName evidence="14">Phosphatidylinositol:ceramide inositolphosphotransferase 1 isoform B</fullName>
    </submittedName>
</protein>
<dbReference type="EMBL" id="LHPG02000007">
    <property type="protein sequence ID" value="PRW57393.1"/>
    <property type="molecule type" value="Genomic_DNA"/>
</dbReference>
<feature type="compositionally biased region" description="Low complexity" evidence="10">
    <location>
        <begin position="312"/>
        <end position="325"/>
    </location>
</feature>
<evidence type="ECO:0000256" key="9">
    <source>
        <dbReference type="PROSITE-ProRule" id="PRU00176"/>
    </source>
</evidence>
<keyword evidence="3" id="KW-0808">Transferase</keyword>
<dbReference type="InterPro" id="IPR012340">
    <property type="entry name" value="NA-bd_OB-fold"/>
</dbReference>
<comment type="caution">
    <text evidence="14">The sequence shown here is derived from an EMBL/GenBank/DDBJ whole genome shotgun (WGS) entry which is preliminary data.</text>
</comment>
<evidence type="ECO:0000313" key="14">
    <source>
        <dbReference type="EMBL" id="PRW57393.1"/>
    </source>
</evidence>
<feature type="compositionally biased region" description="Basic and acidic residues" evidence="10">
    <location>
        <begin position="403"/>
        <end position="416"/>
    </location>
</feature>
<feature type="transmembrane region" description="Helical" evidence="11">
    <location>
        <begin position="211"/>
        <end position="230"/>
    </location>
</feature>
<dbReference type="CDD" id="cd04458">
    <property type="entry name" value="CSP_CDS"/>
    <property type="match status" value="1"/>
</dbReference>
<accession>A0A2P6TTL6</accession>
<keyword evidence="8 11" id="KW-0472">Membrane</keyword>
<sequence length="733" mass="79987">MVECALGRCSGCSRRTTEWVREIARRIKLEFIVELPLLKARWKQVLFGALFQYVHGIFTQLAHRMHQPQAQPLGDIGFKYLPELGLRNAWVSETIFWCMFIPFILWSFSPFVTARKRFYTAVLYARLLMVLVTCQILRIISFTVTQLPAPNYHCRLGKDTAVREMPEHWWGHVVVDVGRQATHGCGDLIFSSHTTFVLTGVLTFTEYGETLVIKVITWIAVTIMGLCIVASRKHYSVDVVVAFYTVPLVFYTMHRRWTTKRPVQEAWPHRPLVGEEELELQAVDIESPDDSKLDQIAKQPLLPPLLPVVQQGRASAGHSRSSSRSQVELQKLAAAAAGHSRSSSRSQAEMQKAQSNANLASAASAALDGEQQYAVNAATGIRQPRPRSIAVLAAQAPPPELAAYDRDDSPTPREGRPPAAPQAQKERGALRAPALMGEPSDEFQRLSLSDAPAAAEEAPPGPEPPRCKGHVKWFNSTKGYGFITSEECEDEVFVHQSNIETTGYRSLKEGEEVEFDLVVAEDGKKKAFRVTGPGGAPPQGSLQPPPMPRAGYGEGRGAGRGGFPDPAYAAAAAAGPFGPFGASGRGAGRSGGYWGPEAYMGYYTMPGPAGAYYPPAAAAAAPMYPRGRGGFFPGGKNWAGARPPPPGQPGFSSGLQVVVHNLPWDCSWQQLKDAFIACGEIERADVVFDSRGRSRGFGIVRFPTKEAAELAVNTMNNTTIGGRVVSVRIDRFA</sequence>
<dbReference type="SUPFAM" id="SSF50249">
    <property type="entry name" value="Nucleic acid-binding proteins"/>
    <property type="match status" value="1"/>
</dbReference>
<keyword evidence="15" id="KW-1185">Reference proteome</keyword>
<dbReference type="GO" id="GO:0003723">
    <property type="term" value="F:RNA binding"/>
    <property type="evidence" value="ECO:0007669"/>
    <property type="project" value="UniProtKB-UniRule"/>
</dbReference>
<dbReference type="Gene3D" id="3.30.70.330">
    <property type="match status" value="1"/>
</dbReference>
<dbReference type="Pfam" id="PF00313">
    <property type="entry name" value="CSD"/>
    <property type="match status" value="1"/>
</dbReference>
<dbReference type="PANTHER" id="PTHR21290">
    <property type="entry name" value="SPHINGOMYELIN SYNTHETASE"/>
    <property type="match status" value="1"/>
</dbReference>
<evidence type="ECO:0000256" key="3">
    <source>
        <dbReference type="ARBA" id="ARBA00022679"/>
    </source>
</evidence>
<evidence type="ECO:0000313" key="15">
    <source>
        <dbReference type="Proteomes" id="UP000239899"/>
    </source>
</evidence>
<comment type="similarity">
    <text evidence="2">Belongs to the sphingomyelin synthase family.</text>
</comment>
<gene>
    <name evidence="14" type="ORF">C2E21_4393</name>
</gene>
<feature type="transmembrane region" description="Helical" evidence="11">
    <location>
        <begin position="94"/>
        <end position="114"/>
    </location>
</feature>
<keyword evidence="5" id="KW-0746">Sphingolipid metabolism</keyword>
<dbReference type="GO" id="GO:0005789">
    <property type="term" value="C:endoplasmic reticulum membrane"/>
    <property type="evidence" value="ECO:0007669"/>
    <property type="project" value="TreeGrafter"/>
</dbReference>
<feature type="domain" description="RRM" evidence="12">
    <location>
        <begin position="655"/>
        <end position="732"/>
    </location>
</feature>